<dbReference type="EMBL" id="CP067141">
    <property type="protein sequence ID" value="WCR05503.1"/>
    <property type="molecule type" value="Genomic_DNA"/>
</dbReference>
<proteinExistence type="predicted"/>
<dbReference type="Proteomes" id="UP000186216">
    <property type="component" value="Unassembled WGS sequence"/>
</dbReference>
<organism evidence="1 3">
    <name type="scientific">Paracoccus saliphilus</name>
    <dbReference type="NCBI Taxonomy" id="405559"/>
    <lineage>
        <taxon>Bacteria</taxon>
        <taxon>Pseudomonadati</taxon>
        <taxon>Pseudomonadota</taxon>
        <taxon>Alphaproteobacteria</taxon>
        <taxon>Rhodobacterales</taxon>
        <taxon>Paracoccaceae</taxon>
        <taxon>Paracoccus</taxon>
    </lineage>
</organism>
<gene>
    <name evidence="2" type="ORF">JHX88_21825</name>
    <name evidence="1" type="ORF">SAMN05421772_1443</name>
</gene>
<dbReference type="AlphaFoldDB" id="A0AA46A7V6"/>
<keyword evidence="4" id="KW-1185">Reference proteome</keyword>
<sequence>MLLEKISEALEEHSKTFGEINNSLEEALKADQIPQPEKRMEIYTNVWVDIDPSGETELEISREEKGLRFYMIDRGGASWLTLSYPLPVEVVRDLKYVVISIAGVSRGISVLRPHIRYINKDGFIDKQATSLAIFPGGANDNLTSFTVSDDLAATADHIEVLYFIDGEHFDLEISSIKNVGVKK</sequence>
<reference evidence="1 3" key="1">
    <citation type="submission" date="2017-01" db="EMBL/GenBank/DDBJ databases">
        <authorList>
            <person name="Varghese N."/>
            <person name="Submissions S."/>
        </authorList>
    </citation>
    <scope>NUCLEOTIDE SEQUENCE [LARGE SCALE GENOMIC DNA]</scope>
    <source>
        <strain evidence="1 3">DSM 18447</strain>
    </source>
</reference>
<geneLocation type="plasmid" evidence="2 4">
    <name>p242883</name>
</geneLocation>
<accession>A0AA46A7V6</accession>
<reference evidence="2 4" key="2">
    <citation type="submission" date="2021-01" db="EMBL/GenBank/DDBJ databases">
        <title>Biogeographic distribution of Paracoccus.</title>
        <authorList>
            <person name="Hollensteiner J."/>
            <person name="Leineberger J."/>
            <person name="Brinkhoff T."/>
            <person name="Daniel R."/>
        </authorList>
    </citation>
    <scope>NUCLEOTIDE SEQUENCE [LARGE SCALE GENOMIC DNA]</scope>
    <source>
        <strain evidence="2 4">DSM 18447</strain>
        <plasmid evidence="2 4">p242883</plasmid>
    </source>
</reference>
<evidence type="ECO:0000313" key="2">
    <source>
        <dbReference type="EMBL" id="WCR05503.1"/>
    </source>
</evidence>
<name>A0AA46A7V6_9RHOB</name>
<keyword evidence="2" id="KW-0614">Plasmid</keyword>
<dbReference type="RefSeq" id="WP_076529207.1">
    <property type="nucleotide sequence ID" value="NZ_CP067141.1"/>
</dbReference>
<dbReference type="Proteomes" id="UP001215549">
    <property type="component" value="Plasmid p242883"/>
</dbReference>
<evidence type="ECO:0000313" key="4">
    <source>
        <dbReference type="Proteomes" id="UP001215549"/>
    </source>
</evidence>
<evidence type="ECO:0000313" key="3">
    <source>
        <dbReference type="Proteomes" id="UP000186216"/>
    </source>
</evidence>
<dbReference type="EMBL" id="FTOU01000044">
    <property type="protein sequence ID" value="SIT18881.1"/>
    <property type="molecule type" value="Genomic_DNA"/>
</dbReference>
<evidence type="ECO:0000313" key="1">
    <source>
        <dbReference type="EMBL" id="SIT18881.1"/>
    </source>
</evidence>
<protein>
    <submittedName>
        <fullName evidence="1">Uncharacterized protein</fullName>
    </submittedName>
</protein>